<reference evidence="3" key="1">
    <citation type="submission" date="2022-11" db="UniProtKB">
        <authorList>
            <consortium name="WormBaseParasite"/>
        </authorList>
    </citation>
    <scope>IDENTIFICATION</scope>
</reference>
<dbReference type="AlphaFoldDB" id="A0A914R9D8"/>
<organism evidence="2 3">
    <name type="scientific">Parascaris equorum</name>
    <name type="common">Equine roundworm</name>
    <dbReference type="NCBI Taxonomy" id="6256"/>
    <lineage>
        <taxon>Eukaryota</taxon>
        <taxon>Metazoa</taxon>
        <taxon>Ecdysozoa</taxon>
        <taxon>Nematoda</taxon>
        <taxon>Chromadorea</taxon>
        <taxon>Rhabditida</taxon>
        <taxon>Spirurina</taxon>
        <taxon>Ascaridomorpha</taxon>
        <taxon>Ascaridoidea</taxon>
        <taxon>Ascarididae</taxon>
        <taxon>Parascaris</taxon>
    </lineage>
</organism>
<protein>
    <submittedName>
        <fullName evidence="3">Uncharacterized protein</fullName>
    </submittedName>
</protein>
<evidence type="ECO:0000256" key="1">
    <source>
        <dbReference type="SAM" id="Phobius"/>
    </source>
</evidence>
<keyword evidence="1" id="KW-0812">Transmembrane</keyword>
<feature type="transmembrane region" description="Helical" evidence="1">
    <location>
        <begin position="15"/>
        <end position="33"/>
    </location>
</feature>
<accession>A0A914R9D8</accession>
<keyword evidence="1" id="KW-1133">Transmembrane helix</keyword>
<name>A0A914R9D8_PAREQ</name>
<keyword evidence="2" id="KW-1185">Reference proteome</keyword>
<dbReference type="Proteomes" id="UP000887564">
    <property type="component" value="Unplaced"/>
</dbReference>
<proteinExistence type="predicted"/>
<sequence>MVSKMNLKHIYAVEVMFRFVANLFFLASLRIKISRDFGP</sequence>
<evidence type="ECO:0000313" key="2">
    <source>
        <dbReference type="Proteomes" id="UP000887564"/>
    </source>
</evidence>
<dbReference type="WBParaSite" id="PEQ_0000288301-mRNA-1">
    <property type="protein sequence ID" value="PEQ_0000288301-mRNA-1"/>
    <property type="gene ID" value="PEQ_0000288301"/>
</dbReference>
<keyword evidence="1" id="KW-0472">Membrane</keyword>
<evidence type="ECO:0000313" key="3">
    <source>
        <dbReference type="WBParaSite" id="PEQ_0000288301-mRNA-1"/>
    </source>
</evidence>